<dbReference type="Proteomes" id="UP001057522">
    <property type="component" value="Unassembled WGS sequence"/>
</dbReference>
<name>A0ABT0TTP5_9HELI</name>
<protein>
    <submittedName>
        <fullName evidence="1">Uncharacterized protein</fullName>
    </submittedName>
</protein>
<gene>
    <name evidence="1" type="ORF">NCR95_03720</name>
</gene>
<accession>A0ABT0TTP5</accession>
<dbReference type="EMBL" id="JAMOKX010000002">
    <property type="protein sequence ID" value="MCL9819280.1"/>
    <property type="molecule type" value="Genomic_DNA"/>
</dbReference>
<organism evidence="1 2">
    <name type="scientific">Helicobacter colisuis</name>
    <dbReference type="NCBI Taxonomy" id="2949739"/>
    <lineage>
        <taxon>Bacteria</taxon>
        <taxon>Pseudomonadati</taxon>
        <taxon>Campylobacterota</taxon>
        <taxon>Epsilonproteobacteria</taxon>
        <taxon>Campylobacterales</taxon>
        <taxon>Helicobacteraceae</taxon>
        <taxon>Helicobacter</taxon>
    </lineage>
</organism>
<reference evidence="1" key="1">
    <citation type="submission" date="2022-06" db="EMBL/GenBank/DDBJ databases">
        <title>Helicobacter colisuis sp. nov.</title>
        <authorList>
            <person name="Papic B."/>
            <person name="Gruntar I."/>
        </authorList>
    </citation>
    <scope>NUCLEOTIDE SEQUENCE</scope>
    <source>
        <strain evidence="1">11154-15</strain>
    </source>
</reference>
<evidence type="ECO:0000313" key="2">
    <source>
        <dbReference type="Proteomes" id="UP001057522"/>
    </source>
</evidence>
<sequence>MCYNYAMKKACEILSHLYNNPLYKKLSQHQQIQHFIVMLPFSLRQGIHFCYSKNSILYFVLKHPCFKQEFDYKLTIIKQLLKQYQKIQNKLLDIKDLKAFVGKSAYQKSLQESTHKVASYGELSSGEFENLAKNQEIYEIFEEIKKAIVCNH</sequence>
<comment type="caution">
    <text evidence="1">The sequence shown here is derived from an EMBL/GenBank/DDBJ whole genome shotgun (WGS) entry which is preliminary data.</text>
</comment>
<keyword evidence="2" id="KW-1185">Reference proteome</keyword>
<evidence type="ECO:0000313" key="1">
    <source>
        <dbReference type="EMBL" id="MCL9819280.1"/>
    </source>
</evidence>
<dbReference type="RefSeq" id="WP_250603913.1">
    <property type="nucleotide sequence ID" value="NZ_JAMOKV010000002.1"/>
</dbReference>
<proteinExistence type="predicted"/>